<organism evidence="1 2">
    <name type="scientific">Aeromonas phage LAh10</name>
    <dbReference type="NCBI Taxonomy" id="2591025"/>
    <lineage>
        <taxon>Viruses</taxon>
        <taxon>Duplodnaviria</taxon>
        <taxon>Heunggongvirae</taxon>
        <taxon>Uroviricota</taxon>
        <taxon>Caudoviricetes</taxon>
        <taxon>Chimalliviridae</taxon>
        <taxon>Ludhianavirus</taxon>
        <taxon>Ludhianavirus LAh10</taxon>
    </lineage>
</organism>
<dbReference type="EMBL" id="MK838116">
    <property type="protein sequence ID" value="QDH47234.1"/>
    <property type="molecule type" value="Genomic_DNA"/>
</dbReference>
<evidence type="ECO:0000313" key="2">
    <source>
        <dbReference type="Proteomes" id="UP000318420"/>
    </source>
</evidence>
<reference evidence="1 2" key="1">
    <citation type="submission" date="2019-04" db="EMBL/GenBank/DDBJ databases">
        <title>Novel bacteriophages capable of disrupting biofilms from clinical strains of Aeromonas hydrophila with intrinsic antibiotic resistance.</title>
        <authorList>
            <person name="Kabwe M."/>
            <person name="Brown T.L."/>
            <person name="Speirs L."/>
            <person name="Ku H."/>
            <person name="Leach M."/>
            <person name="Chan H.T."/>
            <person name="Petrovski S."/>
            <person name="Lock P."/>
            <person name="Tucci J."/>
        </authorList>
    </citation>
    <scope>NUCLEOTIDE SEQUENCE [LARGE SCALE GENOMIC DNA]</scope>
</reference>
<proteinExistence type="predicted"/>
<protein>
    <submittedName>
        <fullName evidence="1">Uncharacterized protein</fullName>
    </submittedName>
</protein>
<evidence type="ECO:0000313" key="1">
    <source>
        <dbReference type="EMBL" id="QDH47234.1"/>
    </source>
</evidence>
<sequence length="101" mass="11699">MSKMMRLITTNVTHLVKAVSQWYLNTETYNPLAIKYIRDRDVKAYSEGLYELCGSDTPFVLQDTIVHLDLLIDEVDRSKDLANFYFEGNIFIIVEDPYGTV</sequence>
<accession>A0A514A1S4</accession>
<dbReference type="Proteomes" id="UP000318420">
    <property type="component" value="Segment"/>
</dbReference>
<gene>
    <name evidence="1" type="ORF">LAh10_205</name>
</gene>
<name>A0A514A1S4_9CAUD</name>
<keyword evidence="2" id="KW-1185">Reference proteome</keyword>